<keyword evidence="3" id="KW-0812">Transmembrane</keyword>
<organism evidence="4 5">
    <name type="scientific">Pristionchus pacificus</name>
    <name type="common">Parasitic nematode worm</name>
    <dbReference type="NCBI Taxonomy" id="54126"/>
    <lineage>
        <taxon>Eukaryota</taxon>
        <taxon>Metazoa</taxon>
        <taxon>Ecdysozoa</taxon>
        <taxon>Nematoda</taxon>
        <taxon>Chromadorea</taxon>
        <taxon>Rhabditida</taxon>
        <taxon>Rhabditina</taxon>
        <taxon>Diplogasteromorpha</taxon>
        <taxon>Diplogasteroidea</taxon>
        <taxon>Neodiplogasteridae</taxon>
        <taxon>Pristionchus</taxon>
    </lineage>
</organism>
<name>A0A8R1Y9X9_PRIPA</name>
<proteinExistence type="inferred from homology"/>
<dbReference type="GO" id="GO:0051015">
    <property type="term" value="F:actin filament binding"/>
    <property type="evidence" value="ECO:0000318"/>
    <property type="project" value="GO_Central"/>
</dbReference>
<dbReference type="GO" id="GO:0005865">
    <property type="term" value="C:striated muscle thin filament"/>
    <property type="evidence" value="ECO:0007669"/>
    <property type="project" value="EnsemblMetazoa"/>
</dbReference>
<dbReference type="GO" id="GO:0001725">
    <property type="term" value="C:stress fiber"/>
    <property type="evidence" value="ECO:0007669"/>
    <property type="project" value="EnsemblMetazoa"/>
</dbReference>
<reference evidence="4" key="2">
    <citation type="submission" date="2022-06" db="UniProtKB">
        <authorList>
            <consortium name="EnsemblMetazoa"/>
        </authorList>
    </citation>
    <scope>IDENTIFICATION</scope>
    <source>
        <strain evidence="4">PS312</strain>
    </source>
</reference>
<accession>A0A8R1Y9X9</accession>
<evidence type="ECO:0000313" key="4">
    <source>
        <dbReference type="EnsemblMetazoa" id="PPA06677.1"/>
    </source>
</evidence>
<keyword evidence="5" id="KW-1185">Reference proteome</keyword>
<feature type="transmembrane region" description="Helical" evidence="3">
    <location>
        <begin position="32"/>
        <end position="51"/>
    </location>
</feature>
<evidence type="ECO:0000256" key="1">
    <source>
        <dbReference type="ARBA" id="ARBA00009631"/>
    </source>
</evidence>
<dbReference type="PROSITE" id="PS01052">
    <property type="entry name" value="CALPONIN_1"/>
    <property type="match status" value="4"/>
</dbReference>
<dbReference type="Pfam" id="PF00402">
    <property type="entry name" value="Calponin"/>
    <property type="match status" value="7"/>
</dbReference>
<dbReference type="Proteomes" id="UP000005239">
    <property type="component" value="Unassembled WGS sequence"/>
</dbReference>
<feature type="compositionally biased region" description="Basic and acidic residues" evidence="2">
    <location>
        <begin position="478"/>
        <end position="499"/>
    </location>
</feature>
<keyword evidence="3" id="KW-0472">Membrane</keyword>
<dbReference type="GO" id="GO:0031032">
    <property type="term" value="P:actomyosin structure organization"/>
    <property type="evidence" value="ECO:0007669"/>
    <property type="project" value="EnsemblMetazoa"/>
</dbReference>
<dbReference type="AlphaFoldDB" id="A0A8R1Y9X9"/>
<keyword evidence="3" id="KW-1133">Transmembrane helix</keyword>
<dbReference type="GO" id="GO:0031674">
    <property type="term" value="C:I band"/>
    <property type="evidence" value="ECO:0007669"/>
    <property type="project" value="EnsemblMetazoa"/>
</dbReference>
<dbReference type="InterPro" id="IPR000557">
    <property type="entry name" value="Calponin_repeat"/>
</dbReference>
<protein>
    <submittedName>
        <fullName evidence="4">Uncharacterized protein</fullName>
    </submittedName>
</protein>
<dbReference type="EnsemblMetazoa" id="PPA06677.1">
    <property type="protein sequence ID" value="PPA06677.1"/>
    <property type="gene ID" value="WBGene00096231"/>
</dbReference>
<feature type="region of interest" description="Disordered" evidence="2">
    <location>
        <begin position="478"/>
        <end position="506"/>
    </location>
</feature>
<dbReference type="InterPro" id="IPR050606">
    <property type="entry name" value="Calponin-like"/>
</dbReference>
<dbReference type="GO" id="GO:0015629">
    <property type="term" value="C:actin cytoskeleton"/>
    <property type="evidence" value="ECO:0000318"/>
    <property type="project" value="GO_Central"/>
</dbReference>
<comment type="similarity">
    <text evidence="1">Belongs to the calponin family.</text>
</comment>
<gene>
    <name evidence="4" type="primary">WBGene00096231</name>
</gene>
<dbReference type="GO" id="GO:0007015">
    <property type="term" value="P:actin filament organization"/>
    <property type="evidence" value="ECO:0000318"/>
    <property type="project" value="GO_Central"/>
</dbReference>
<sequence>MLPDGLWFFLIATSSSFFSAAARNVFFHVLDVRTSFLSLFLILSFLFKIGVLSRHESIDRKLLYRPIALYFIESALSSIVHSQFRTGQLFTMRVFDFIGSFVLLFLIRDKEEEKCAITSPHIVRLSHIRTLYFSLSNQTVMLLSLAASFSWFEWGQMEYTPLSLIASPFMQTLKAIRILSIKESFVKSGVSIERFSLEYSTLNTVSLLIPSLFSFLSRDVQITASWESIDYTLIGLAPLWLSVALFSHLWQITQLSIHQYIISEHSRLTLASTFQWILQNMAHPSLIALSAKITFVASLMRNGRKKGGSKMPPTGEETTVIDEQPNATMETKVSGQGPKRVGRWTLAQLRQTDGIVPSQAGWNKGDSQKRMTCFGTPRNTDTRVKAENLAEIPDEVLNRTHGQVRLQSGTNKFSSQRGMTGFGTGRDVCREGVRVNQLPSDLEPLPEEKIRASEGIVRLQAGTNKYASQALMMSFGTSRRETTKMKDSKHPEYDHEKPDQSQIPLQSGTNKFASQKLMMSFGTNRRETMKMIDTAHPEYNPESSIDSTTIPSQMGSNQYASQKLMTSFGQGRWEVLDPSISWQNRKSQGMVRLQSGTNRFASQAGMIGFGTVRNTTYEAESGELPYEDMKKSETMIPSQAGWNKGDSQRGMSFGSIRDVKGKHLKRIWELEYPEEAEVSLDHGLKVTAVSNEGLVSDNRRTKNGKFTMAQLRQTDGIVPLQYGTNQFSSQAGQTGFGTPRNTSTKVEFADEGKRWNIEGGKDSDGIVRLQAGTNKFTSQKGMTSFGSPRDVKGKHLKRIWELEFPEEATTADFPVKNQ</sequence>
<evidence type="ECO:0000256" key="3">
    <source>
        <dbReference type="SAM" id="Phobius"/>
    </source>
</evidence>
<reference evidence="5" key="1">
    <citation type="journal article" date="2008" name="Nat. Genet.">
        <title>The Pristionchus pacificus genome provides a unique perspective on nematode lifestyle and parasitism.</title>
        <authorList>
            <person name="Dieterich C."/>
            <person name="Clifton S.W."/>
            <person name="Schuster L.N."/>
            <person name="Chinwalla A."/>
            <person name="Delehaunty K."/>
            <person name="Dinkelacker I."/>
            <person name="Fulton L."/>
            <person name="Fulton R."/>
            <person name="Godfrey J."/>
            <person name="Minx P."/>
            <person name="Mitreva M."/>
            <person name="Roeseler W."/>
            <person name="Tian H."/>
            <person name="Witte H."/>
            <person name="Yang S.P."/>
            <person name="Wilson R.K."/>
            <person name="Sommer R.J."/>
        </authorList>
    </citation>
    <scope>NUCLEOTIDE SEQUENCE [LARGE SCALE GENOMIC DNA]</scope>
    <source>
        <strain evidence="5">PS312</strain>
    </source>
</reference>
<evidence type="ECO:0000256" key="2">
    <source>
        <dbReference type="SAM" id="MobiDB-lite"/>
    </source>
</evidence>
<feature type="region of interest" description="Disordered" evidence="2">
    <location>
        <begin position="356"/>
        <end position="379"/>
    </location>
</feature>
<dbReference type="PANTHER" id="PTHR47385:SF14">
    <property type="entry name" value="TRANSGELIN"/>
    <property type="match status" value="1"/>
</dbReference>
<dbReference type="PANTHER" id="PTHR47385">
    <property type="entry name" value="CALPONIN"/>
    <property type="match status" value="1"/>
</dbReference>
<evidence type="ECO:0000313" key="5">
    <source>
        <dbReference type="Proteomes" id="UP000005239"/>
    </source>
</evidence>
<dbReference type="PROSITE" id="PS51122">
    <property type="entry name" value="CALPONIN_2"/>
    <property type="match status" value="9"/>
</dbReference>